<dbReference type="InterPro" id="IPR029062">
    <property type="entry name" value="Class_I_gatase-like"/>
</dbReference>
<dbReference type="CDD" id="cd03137">
    <property type="entry name" value="GATase1_AraC_1"/>
    <property type="match status" value="1"/>
</dbReference>
<dbReference type="InterPro" id="IPR009057">
    <property type="entry name" value="Homeodomain-like_sf"/>
</dbReference>
<protein>
    <submittedName>
        <fullName evidence="5">AraC family transcriptional regulator</fullName>
    </submittedName>
</protein>
<dbReference type="InterPro" id="IPR018060">
    <property type="entry name" value="HTH_AraC"/>
</dbReference>
<evidence type="ECO:0000256" key="3">
    <source>
        <dbReference type="SAM" id="MobiDB-lite"/>
    </source>
</evidence>
<feature type="region of interest" description="Disordered" evidence="3">
    <location>
        <begin position="303"/>
        <end position="329"/>
    </location>
</feature>
<dbReference type="PANTHER" id="PTHR43130">
    <property type="entry name" value="ARAC-FAMILY TRANSCRIPTIONAL REGULATOR"/>
    <property type="match status" value="1"/>
</dbReference>
<keyword evidence="1" id="KW-0805">Transcription regulation</keyword>
<reference evidence="5 6" key="1">
    <citation type="submission" date="2017-05" db="EMBL/GenBank/DDBJ databases">
        <title>Complete and WGS of Bordetella genogroups.</title>
        <authorList>
            <person name="Spilker T."/>
            <person name="LiPuma J."/>
        </authorList>
    </citation>
    <scope>NUCLEOTIDE SEQUENCE [LARGE SCALE GENOMIC DNA]</scope>
    <source>
        <strain evidence="5 6">AU19157</strain>
    </source>
</reference>
<evidence type="ECO:0000256" key="2">
    <source>
        <dbReference type="ARBA" id="ARBA00023163"/>
    </source>
</evidence>
<dbReference type="Gene3D" id="1.10.10.60">
    <property type="entry name" value="Homeodomain-like"/>
    <property type="match status" value="1"/>
</dbReference>
<dbReference type="Proteomes" id="UP000194151">
    <property type="component" value="Chromosome"/>
</dbReference>
<keyword evidence="6" id="KW-1185">Reference proteome</keyword>
<sequence>MTTRIALVVFPGFQILDLSALTVFELANLHLTDRGKDAHYVMDVVSQDGGLVPSSSGVGIQTRPIGRRHFDTLMIGGAVEIPASTPALIASLRRVARRTRRVASICTGAFLLAEAGLLDGRRATTHWALAHELQRRYPAIRMDEDKIFVSDGVLWTSAGMTACIDLALALLSDDLGPDAARAVARKMVIHYRRSGGQSQFSTLAELEPDSDRIRAALDYARENLREPLSVEQLADQVHWSPRHFSRAFQAQTGLSPAKAVEKLRLEAARALIEEGESSIARVATLTGFGDEERMRRAFLRTLGRPPRDLQREARRRASTAPLAGLAATA</sequence>
<organism evidence="5 6">
    <name type="scientific">Bordetella genomosp. 8</name>
    <dbReference type="NCBI Taxonomy" id="1416806"/>
    <lineage>
        <taxon>Bacteria</taxon>
        <taxon>Pseudomonadati</taxon>
        <taxon>Pseudomonadota</taxon>
        <taxon>Betaproteobacteria</taxon>
        <taxon>Burkholderiales</taxon>
        <taxon>Alcaligenaceae</taxon>
        <taxon>Bordetella</taxon>
    </lineage>
</organism>
<name>A0A1W6YTG6_9BORD</name>
<dbReference type="EMBL" id="CP021108">
    <property type="protein sequence ID" value="ARP84301.1"/>
    <property type="molecule type" value="Genomic_DNA"/>
</dbReference>
<dbReference type="Pfam" id="PF01965">
    <property type="entry name" value="DJ-1_PfpI"/>
    <property type="match status" value="1"/>
</dbReference>
<accession>A0A1W6YTG6</accession>
<dbReference type="InterPro" id="IPR052158">
    <property type="entry name" value="INH-QAR"/>
</dbReference>
<dbReference type="InterPro" id="IPR002818">
    <property type="entry name" value="DJ-1/PfpI"/>
</dbReference>
<evidence type="ECO:0000256" key="1">
    <source>
        <dbReference type="ARBA" id="ARBA00023015"/>
    </source>
</evidence>
<dbReference type="GO" id="GO:0043565">
    <property type="term" value="F:sequence-specific DNA binding"/>
    <property type="evidence" value="ECO:0007669"/>
    <property type="project" value="InterPro"/>
</dbReference>
<dbReference type="GO" id="GO:0003700">
    <property type="term" value="F:DNA-binding transcription factor activity"/>
    <property type="evidence" value="ECO:0007669"/>
    <property type="project" value="InterPro"/>
</dbReference>
<dbReference type="RefSeq" id="WP_086067608.1">
    <property type="nucleotide sequence ID" value="NZ_CP021108.1"/>
</dbReference>
<dbReference type="PROSITE" id="PS01124">
    <property type="entry name" value="HTH_ARAC_FAMILY_2"/>
    <property type="match status" value="1"/>
</dbReference>
<dbReference type="KEGG" id="bgv:CAL12_01285"/>
<evidence type="ECO:0000313" key="6">
    <source>
        <dbReference type="Proteomes" id="UP000194151"/>
    </source>
</evidence>
<gene>
    <name evidence="5" type="ORF">CAL12_01285</name>
</gene>
<dbReference type="OrthoDB" id="8543772at2"/>
<keyword evidence="2" id="KW-0804">Transcription</keyword>
<dbReference type="Pfam" id="PF12833">
    <property type="entry name" value="HTH_18"/>
    <property type="match status" value="1"/>
</dbReference>
<dbReference type="AlphaFoldDB" id="A0A1W6YTG6"/>
<dbReference type="PANTHER" id="PTHR43130:SF3">
    <property type="entry name" value="HTH-TYPE TRANSCRIPTIONAL REGULATOR RV1931C"/>
    <property type="match status" value="1"/>
</dbReference>
<dbReference type="STRING" id="1416806.CAL12_01285"/>
<feature type="domain" description="HTH araC/xylS-type" evidence="4">
    <location>
        <begin position="214"/>
        <end position="312"/>
    </location>
</feature>
<dbReference type="SMART" id="SM00342">
    <property type="entry name" value="HTH_ARAC"/>
    <property type="match status" value="1"/>
</dbReference>
<proteinExistence type="predicted"/>
<dbReference type="SUPFAM" id="SSF46689">
    <property type="entry name" value="Homeodomain-like"/>
    <property type="match status" value="2"/>
</dbReference>
<evidence type="ECO:0000259" key="4">
    <source>
        <dbReference type="PROSITE" id="PS01124"/>
    </source>
</evidence>
<dbReference type="SUPFAM" id="SSF52317">
    <property type="entry name" value="Class I glutamine amidotransferase-like"/>
    <property type="match status" value="1"/>
</dbReference>
<evidence type="ECO:0000313" key="5">
    <source>
        <dbReference type="EMBL" id="ARP84301.1"/>
    </source>
</evidence>
<dbReference type="Gene3D" id="3.40.50.880">
    <property type="match status" value="1"/>
</dbReference>